<accession>A0A9D4DEE3</accession>
<dbReference type="EMBL" id="JAIWYP010000010">
    <property type="protein sequence ID" value="KAH3747178.1"/>
    <property type="molecule type" value="Genomic_DNA"/>
</dbReference>
<dbReference type="Proteomes" id="UP000828390">
    <property type="component" value="Unassembled WGS sequence"/>
</dbReference>
<organism evidence="1 2">
    <name type="scientific">Dreissena polymorpha</name>
    <name type="common">Zebra mussel</name>
    <name type="synonym">Mytilus polymorpha</name>
    <dbReference type="NCBI Taxonomy" id="45954"/>
    <lineage>
        <taxon>Eukaryota</taxon>
        <taxon>Metazoa</taxon>
        <taxon>Spiralia</taxon>
        <taxon>Lophotrochozoa</taxon>
        <taxon>Mollusca</taxon>
        <taxon>Bivalvia</taxon>
        <taxon>Autobranchia</taxon>
        <taxon>Heteroconchia</taxon>
        <taxon>Euheterodonta</taxon>
        <taxon>Imparidentia</taxon>
        <taxon>Neoheterodontei</taxon>
        <taxon>Myida</taxon>
        <taxon>Dreissenoidea</taxon>
        <taxon>Dreissenidae</taxon>
        <taxon>Dreissena</taxon>
    </lineage>
</organism>
<sequence length="294" mass="33833">MLRRALLEPERYNSCRRMAENGYNDCSANIAVEYLNQSTLIKGRSKIAVADNGCSSKIDRKEENACRRMAYFESEEENDCKLDVGEYLSKDNGCRRMAEENSCLEDNGCRRRMAENGCRRMAEENGCRALESEEENGYLVLQSEYLNQRLKNGCRRMAENGLLESEEENGCRRRMAEENGCLVLESEYLNQKKEENGLLKPELTLSKVSVMRPYVLTKYHDDLAVNVAFRFLICKYVFGTNVLIKFHQNLTINLSRDIIGNYVVTKFYKVRTINVSSLSVHKANVDDAHRIAHN</sequence>
<reference evidence="1" key="2">
    <citation type="submission" date="2020-11" db="EMBL/GenBank/DDBJ databases">
        <authorList>
            <person name="McCartney M.A."/>
            <person name="Auch B."/>
            <person name="Kono T."/>
            <person name="Mallez S."/>
            <person name="Becker A."/>
            <person name="Gohl D.M."/>
            <person name="Silverstein K.A.T."/>
            <person name="Koren S."/>
            <person name="Bechman K.B."/>
            <person name="Herman A."/>
            <person name="Abrahante J.E."/>
            <person name="Garbe J."/>
        </authorList>
    </citation>
    <scope>NUCLEOTIDE SEQUENCE</scope>
    <source>
        <strain evidence="1">Duluth1</strain>
        <tissue evidence="1">Whole animal</tissue>
    </source>
</reference>
<comment type="caution">
    <text evidence="1">The sequence shown here is derived from an EMBL/GenBank/DDBJ whole genome shotgun (WGS) entry which is preliminary data.</text>
</comment>
<protein>
    <submittedName>
        <fullName evidence="1">Uncharacterized protein</fullName>
    </submittedName>
</protein>
<evidence type="ECO:0000313" key="1">
    <source>
        <dbReference type="EMBL" id="KAH3747178.1"/>
    </source>
</evidence>
<dbReference type="AlphaFoldDB" id="A0A9D4DEE3"/>
<reference evidence="1" key="1">
    <citation type="journal article" date="2019" name="bioRxiv">
        <title>The Genome of the Zebra Mussel, Dreissena polymorpha: A Resource for Invasive Species Research.</title>
        <authorList>
            <person name="McCartney M.A."/>
            <person name="Auch B."/>
            <person name="Kono T."/>
            <person name="Mallez S."/>
            <person name="Zhang Y."/>
            <person name="Obille A."/>
            <person name="Becker A."/>
            <person name="Abrahante J.E."/>
            <person name="Garbe J."/>
            <person name="Badalamenti J.P."/>
            <person name="Herman A."/>
            <person name="Mangelson H."/>
            <person name="Liachko I."/>
            <person name="Sullivan S."/>
            <person name="Sone E.D."/>
            <person name="Koren S."/>
            <person name="Silverstein K.A.T."/>
            <person name="Beckman K.B."/>
            <person name="Gohl D.M."/>
        </authorList>
    </citation>
    <scope>NUCLEOTIDE SEQUENCE</scope>
    <source>
        <strain evidence="1">Duluth1</strain>
        <tissue evidence="1">Whole animal</tissue>
    </source>
</reference>
<evidence type="ECO:0000313" key="2">
    <source>
        <dbReference type="Proteomes" id="UP000828390"/>
    </source>
</evidence>
<name>A0A9D4DEE3_DREPO</name>
<proteinExistence type="predicted"/>
<keyword evidence="2" id="KW-1185">Reference proteome</keyword>
<gene>
    <name evidence="1" type="ORF">DPMN_181599</name>
</gene>